<comment type="caution">
    <text evidence="2">The sequence shown here is derived from an EMBL/GenBank/DDBJ whole genome shotgun (WGS) entry which is preliminary data.</text>
</comment>
<dbReference type="Proteomes" id="UP000663870">
    <property type="component" value="Unassembled WGS sequence"/>
</dbReference>
<organism evidence="2 3">
    <name type="scientific">Rotaria sordida</name>
    <dbReference type="NCBI Taxonomy" id="392033"/>
    <lineage>
        <taxon>Eukaryota</taxon>
        <taxon>Metazoa</taxon>
        <taxon>Spiralia</taxon>
        <taxon>Gnathifera</taxon>
        <taxon>Rotifera</taxon>
        <taxon>Eurotatoria</taxon>
        <taxon>Bdelloidea</taxon>
        <taxon>Philodinida</taxon>
        <taxon>Philodinidae</taxon>
        <taxon>Rotaria</taxon>
    </lineage>
</organism>
<keyword evidence="4" id="KW-1185">Reference proteome</keyword>
<evidence type="ECO:0000313" key="1">
    <source>
        <dbReference type="EMBL" id="CAF0824616.1"/>
    </source>
</evidence>
<accession>A0A813W4L5</accession>
<reference evidence="2" key="1">
    <citation type="submission" date="2021-02" db="EMBL/GenBank/DDBJ databases">
        <authorList>
            <person name="Nowell W R."/>
        </authorList>
    </citation>
    <scope>NUCLEOTIDE SEQUENCE</scope>
</reference>
<evidence type="ECO:0000313" key="3">
    <source>
        <dbReference type="Proteomes" id="UP000663854"/>
    </source>
</evidence>
<protein>
    <submittedName>
        <fullName evidence="2">Uncharacterized protein</fullName>
    </submittedName>
</protein>
<dbReference type="Proteomes" id="UP000663854">
    <property type="component" value="Unassembled WGS sequence"/>
</dbReference>
<sequence length="111" mass="12379">MAQQRTLKSFAPIQGIASDTRFRLSPGDDDSISIEAGVGQEGDLVLVEAMSDTGAYKEMEDLNGYGMRVYKRQRFIAVLGNRESSKYLVGGLPDGGLPIWDHRQYFVAWVY</sequence>
<dbReference type="EMBL" id="CAJNOL010000080">
    <property type="protein sequence ID" value="CAF0824616.1"/>
    <property type="molecule type" value="Genomic_DNA"/>
</dbReference>
<dbReference type="EMBL" id="CAJNOH010000078">
    <property type="protein sequence ID" value="CAF0846213.1"/>
    <property type="molecule type" value="Genomic_DNA"/>
</dbReference>
<evidence type="ECO:0000313" key="4">
    <source>
        <dbReference type="Proteomes" id="UP000663870"/>
    </source>
</evidence>
<dbReference type="AlphaFoldDB" id="A0A813W4L5"/>
<evidence type="ECO:0000313" key="2">
    <source>
        <dbReference type="EMBL" id="CAF0846213.1"/>
    </source>
</evidence>
<proteinExistence type="predicted"/>
<gene>
    <name evidence="1" type="ORF">JXQ802_LOCUS5381</name>
    <name evidence="2" type="ORF">PYM288_LOCUS6828</name>
</gene>
<name>A0A813W4L5_9BILA</name>